<evidence type="ECO:0000313" key="2">
    <source>
        <dbReference type="EMBL" id="KDB47690.1"/>
    </source>
</evidence>
<dbReference type="RefSeq" id="WP_035523504.1">
    <property type="nucleotide sequence ID" value="NZ_JDSO01000067.1"/>
</dbReference>
<dbReference type="Proteomes" id="UP000027036">
    <property type="component" value="Unassembled WGS sequence"/>
</dbReference>
<gene>
    <name evidence="2" type="ORF">HPS10_06110</name>
</gene>
<reference evidence="2 3" key="1">
    <citation type="submission" date="2014-02" db="EMBL/GenBank/DDBJ databases">
        <title>Comparative genomics of Haemophilus parasuis isolated from pig lungs.</title>
        <authorList>
            <person name="Kittichotirat W."/>
            <person name="Bumgarner R.E."/>
            <person name="Lawrence P."/>
        </authorList>
    </citation>
    <scope>NUCLEOTIDE SEQUENCE [LARGE SCALE GENOMIC DNA]</scope>
    <source>
        <strain evidence="2 3">HPS10</strain>
    </source>
</reference>
<organism evidence="2 3">
    <name type="scientific">Glaesserella parasuis HPS10</name>
    <dbReference type="NCBI Taxonomy" id="1450514"/>
    <lineage>
        <taxon>Bacteria</taxon>
        <taxon>Pseudomonadati</taxon>
        <taxon>Pseudomonadota</taxon>
        <taxon>Gammaproteobacteria</taxon>
        <taxon>Pasteurellales</taxon>
        <taxon>Pasteurellaceae</taxon>
        <taxon>Glaesserella</taxon>
    </lineage>
</organism>
<dbReference type="InterPro" id="IPR014966">
    <property type="entry name" value="FRG-dom"/>
</dbReference>
<dbReference type="Pfam" id="PF08867">
    <property type="entry name" value="FRG"/>
    <property type="match status" value="1"/>
</dbReference>
<evidence type="ECO:0000313" key="3">
    <source>
        <dbReference type="Proteomes" id="UP000027036"/>
    </source>
</evidence>
<accession>A0A837AFX9</accession>
<comment type="caution">
    <text evidence="2">The sequence shown here is derived from an EMBL/GenBank/DDBJ whole genome shotgun (WGS) entry which is preliminary data.</text>
</comment>
<protein>
    <recommendedName>
        <fullName evidence="1">FRG domain-containing protein</fullName>
    </recommendedName>
</protein>
<proteinExistence type="predicted"/>
<feature type="domain" description="FRG" evidence="1">
    <location>
        <begin position="23"/>
        <end position="116"/>
    </location>
</feature>
<dbReference type="EMBL" id="JDSO01000067">
    <property type="protein sequence ID" value="KDB47690.1"/>
    <property type="molecule type" value="Genomic_DNA"/>
</dbReference>
<sequence>MTNITSIADLANFLVQPTNAKLVEMTRFFRGHSNKEFKLEPSIYREKYLIQNEDKIIKDALMNCPSSFQPNSTLFDKLVTLQHYGYKTRLLDITTNALVALYFAVESNPDKDGEIIIFDIPTSEIKYDSSDRVAILSAISMRNSSFSLTHAIETAKAVGDAELATYLVQNHENLNVDSAFQTIANFGEHGVTKEMIQKSFTAKIQDIRQKGVRKSFNEYTEIVKLIHDIRNDKHNFDPIINYNDFNQVLCVRAKLDNQRMIRQQGAFLLFGMQESSKLTQANITASWIKNKLVIPKDSKNSILESLKSFGISKQTLFPELESQSKDIIEQYK</sequence>
<dbReference type="SMART" id="SM00901">
    <property type="entry name" value="FRG"/>
    <property type="match status" value="1"/>
</dbReference>
<dbReference type="AlphaFoldDB" id="A0A837AFX9"/>
<name>A0A837AFX9_GLAPU</name>
<evidence type="ECO:0000259" key="1">
    <source>
        <dbReference type="SMART" id="SM00901"/>
    </source>
</evidence>